<dbReference type="PANTHER" id="PTHR15615">
    <property type="match status" value="1"/>
</dbReference>
<dbReference type="Gene3D" id="1.10.472.10">
    <property type="entry name" value="Cyclin-like"/>
    <property type="match status" value="1"/>
</dbReference>
<keyword evidence="3" id="KW-1185">Reference proteome</keyword>
<proteinExistence type="predicted"/>
<dbReference type="KEGG" id="cten:18245589"/>
<evidence type="ECO:0000313" key="2">
    <source>
        <dbReference type="EMBL" id="EGV65391.1"/>
    </source>
</evidence>
<dbReference type="PANTHER" id="PTHR15615:SF27">
    <property type="entry name" value="PHO85 CYCLIN CLG1"/>
    <property type="match status" value="1"/>
</dbReference>
<dbReference type="GO" id="GO:0016538">
    <property type="term" value="F:cyclin-dependent protein serine/threonine kinase regulator activity"/>
    <property type="evidence" value="ECO:0007669"/>
    <property type="project" value="TreeGrafter"/>
</dbReference>
<dbReference type="HOGENOM" id="CLU_052853_0_0_1"/>
<dbReference type="Proteomes" id="UP000000707">
    <property type="component" value="Unassembled WGS sequence"/>
</dbReference>
<dbReference type="eggNOG" id="ENOG502RYK1">
    <property type="taxonomic scope" value="Eukaryota"/>
</dbReference>
<dbReference type="CDD" id="cd20557">
    <property type="entry name" value="CYCLIN_ScPCL1-like"/>
    <property type="match status" value="1"/>
</dbReference>
<reference evidence="2 3" key="1">
    <citation type="journal article" date="2011" name="Proc. Natl. Acad. Sci. U.S.A.">
        <title>Comparative genomics of xylose-fermenting fungi for enhanced biofuel production.</title>
        <authorList>
            <person name="Wohlbach D.J."/>
            <person name="Kuo A."/>
            <person name="Sato T.K."/>
            <person name="Potts K.M."/>
            <person name="Salamov A.A."/>
            <person name="LaButti K.M."/>
            <person name="Sun H."/>
            <person name="Clum A."/>
            <person name="Pangilinan J.L."/>
            <person name="Lindquist E.A."/>
            <person name="Lucas S."/>
            <person name="Lapidus A."/>
            <person name="Jin M."/>
            <person name="Gunawan C."/>
            <person name="Balan V."/>
            <person name="Dale B.E."/>
            <person name="Jeffries T.W."/>
            <person name="Zinkel R."/>
            <person name="Barry K.W."/>
            <person name="Grigoriev I.V."/>
            <person name="Gasch A.P."/>
        </authorList>
    </citation>
    <scope>NUCLEOTIDE SEQUENCE [LARGE SCALE GENOMIC DNA]</scope>
    <source>
        <strain evidence="3">ATCC 10573 / BCRC 21748 / CBS 615 / JCM 9827 / NBRC 10315 / NRRL Y-1498 / VKM Y-70</strain>
    </source>
</reference>
<dbReference type="STRING" id="590646.G3B0F7"/>
<organism evidence="3">
    <name type="scientific">Candida tenuis (strain ATCC 10573 / BCRC 21748 / CBS 615 / JCM 9827 / NBRC 10315 / NRRL Y-1498 / VKM Y-70)</name>
    <name type="common">Yeast</name>
    <name type="synonym">Yamadazyma tenuis</name>
    <dbReference type="NCBI Taxonomy" id="590646"/>
    <lineage>
        <taxon>Eukaryota</taxon>
        <taxon>Fungi</taxon>
        <taxon>Dikarya</taxon>
        <taxon>Ascomycota</taxon>
        <taxon>Saccharomycotina</taxon>
        <taxon>Pichiomycetes</taxon>
        <taxon>Debaryomycetaceae</taxon>
        <taxon>Yamadazyma</taxon>
    </lineage>
</organism>
<name>G3B0F7_CANTC</name>
<dbReference type="GeneID" id="18245589"/>
<dbReference type="GO" id="GO:0019901">
    <property type="term" value="F:protein kinase binding"/>
    <property type="evidence" value="ECO:0007669"/>
    <property type="project" value="InterPro"/>
</dbReference>
<feature type="compositionally biased region" description="Low complexity" evidence="1">
    <location>
        <begin position="10"/>
        <end position="21"/>
    </location>
</feature>
<dbReference type="InterPro" id="IPR013922">
    <property type="entry name" value="Cyclin_PHO80-like"/>
</dbReference>
<feature type="region of interest" description="Disordered" evidence="1">
    <location>
        <begin position="1"/>
        <end position="21"/>
    </location>
</feature>
<dbReference type="EMBL" id="GL996514">
    <property type="protein sequence ID" value="EGV65391.1"/>
    <property type="molecule type" value="Genomic_DNA"/>
</dbReference>
<evidence type="ECO:0000256" key="1">
    <source>
        <dbReference type="SAM" id="MobiDB-lite"/>
    </source>
</evidence>
<dbReference type="GO" id="GO:0005634">
    <property type="term" value="C:nucleus"/>
    <property type="evidence" value="ECO:0007669"/>
    <property type="project" value="TreeGrafter"/>
</dbReference>
<dbReference type="OrthoDB" id="244495at2759"/>
<protein>
    <submittedName>
        <fullName evidence="2">Uncharacterized protein</fullName>
    </submittedName>
</protein>
<gene>
    <name evidence="2" type="ORF">CANTEDRAFT_102877</name>
</gene>
<evidence type="ECO:0000313" key="3">
    <source>
        <dbReference type="Proteomes" id="UP000000707"/>
    </source>
</evidence>
<dbReference type="AlphaFoldDB" id="G3B0F7"/>
<sequence>MAPPSHHLHPQAPAQQAQQPPTGGINSVLEYDLTNMSTFLSWCAFGMLKQNRNPTKDFEGLVNSVLFATRLPKSTIIIALEYMNQRFSSKGINTLSESEIFIKLIVGLILGNKFNDDNTFTNRSWCGATGLQISVLNEEEMTWLQEVKWNLNVVNFESNIITLEECWKTWLEKYTPKDVSVSTYSSPVYSNPSIPSSPVSPDYNVYYPSSSPTLPYSNSSPTKYSDAMWNPQQPVPHLAVQSLPSNANVNHHQHQHQHQHQNSIWSYTPNYPNNLPISHQPIQYLNSNFVGYTNPYYTFNMASC</sequence>
<accession>G3B0F7</accession>
<dbReference type="GO" id="GO:0000307">
    <property type="term" value="C:cyclin-dependent protein kinase holoenzyme complex"/>
    <property type="evidence" value="ECO:0007669"/>
    <property type="project" value="TreeGrafter"/>
</dbReference>